<dbReference type="EMBL" id="CANUEZ050000193">
    <property type="protein sequence ID" value="CAM0512118.1"/>
    <property type="molecule type" value="Genomic_DNA"/>
</dbReference>
<comment type="caution">
    <text evidence="1">The sequence shown here is derived from an EMBL/GenBank/DDBJ whole genome shotgun (WGS) entry which is preliminary data.</text>
</comment>
<dbReference type="Proteomes" id="UP001189180">
    <property type="component" value="Unassembled WGS sequence"/>
</dbReference>
<dbReference type="AlphaFoldDB" id="A0ABC9HHE9"/>
<gene>
    <name evidence="1" type="ORF">FHB240107_LOCUS4508</name>
</gene>
<proteinExistence type="predicted"/>
<evidence type="ECO:0000313" key="1">
    <source>
        <dbReference type="EMBL" id="CAM0512118.1"/>
    </source>
</evidence>
<reference evidence="1 2" key="1">
    <citation type="submission" date="2024-08" db="EMBL/GenBank/DDBJ databases">
        <authorList>
            <person name="Paterson S."/>
        </authorList>
    </citation>
    <scope>NUCLEOTIDE SEQUENCE [LARGE SCALE GENOMIC DNA]</scope>
</reference>
<accession>A0ABC9HHE9</accession>
<protein>
    <submittedName>
        <fullName evidence="1">Uncharacterized protein</fullName>
    </submittedName>
</protein>
<sequence>METVLDYTSKFVRQYYSDEPELEQEVSAEAHFLLEGHFTCETTAQHLKPNGTQNPQLYGSPKLHKPDVSLIQIQSMINSSQHELAKRVLKLFEIVDDPMARDTIKESFEIVEIFGPDNCGGETHDLI</sequence>
<evidence type="ECO:0000313" key="2">
    <source>
        <dbReference type="Proteomes" id="UP001189180"/>
    </source>
</evidence>
<organism evidence="1 2">
    <name type="scientific">Fasciola hepatica</name>
    <name type="common">Liver fluke</name>
    <dbReference type="NCBI Taxonomy" id="6192"/>
    <lineage>
        <taxon>Eukaryota</taxon>
        <taxon>Metazoa</taxon>
        <taxon>Spiralia</taxon>
        <taxon>Lophotrochozoa</taxon>
        <taxon>Platyhelminthes</taxon>
        <taxon>Trematoda</taxon>
        <taxon>Digenea</taxon>
        <taxon>Plagiorchiida</taxon>
        <taxon>Echinostomata</taxon>
        <taxon>Echinostomatoidea</taxon>
        <taxon>Fasciolidae</taxon>
        <taxon>Fasciola</taxon>
    </lineage>
</organism>
<name>A0ABC9HHE9_FASHE</name>
<keyword evidence="2" id="KW-1185">Reference proteome</keyword>